<dbReference type="EC" id="1.14.11.2" evidence="4"/>
<dbReference type="AlphaFoldDB" id="A0AAV7DW48"/>
<dbReference type="PROSITE" id="PS51471">
    <property type="entry name" value="FE2OG_OXY"/>
    <property type="match status" value="1"/>
</dbReference>
<dbReference type="PANTHER" id="PTHR10869">
    <property type="entry name" value="PROLYL 4-HYDROXYLASE ALPHA SUBUNIT"/>
    <property type="match status" value="1"/>
</dbReference>
<comment type="caution">
    <text evidence="16">The sequence shown here is derived from an EMBL/GenBank/DDBJ whole genome shotgun (WGS) entry which is preliminary data.</text>
</comment>
<dbReference type="InterPro" id="IPR005123">
    <property type="entry name" value="Oxoglu/Fe-dep_dioxygenase_dom"/>
</dbReference>
<gene>
    <name evidence="16" type="ORF">H6P81_020379</name>
</gene>
<name>A0AAV7DW48_ARIFI</name>
<evidence type="ECO:0000256" key="1">
    <source>
        <dbReference type="ARBA" id="ARBA00001961"/>
    </source>
</evidence>
<dbReference type="PANTHER" id="PTHR10869:SF246">
    <property type="entry name" value="TRANSMEMBRANE PROLYL 4-HYDROXYLASE"/>
    <property type="match status" value="1"/>
</dbReference>
<proteinExistence type="inferred from homology"/>
<evidence type="ECO:0000256" key="12">
    <source>
        <dbReference type="ARBA" id="ARBA00023136"/>
    </source>
</evidence>
<dbReference type="SMART" id="SM00702">
    <property type="entry name" value="P4Hc"/>
    <property type="match status" value="1"/>
</dbReference>
<sequence>MKGNKGRAPWSLRSKLSLPVVVAICILFFLAGFFGSELLSQSQDVSPIRPQSRLLEAEEEEIAFRILPHGDTGDPFVSSPPFQVLSWMPRALYFPNFATVEQCQSIIKIAKANLRPSTLALRKGETDETTKGIRTSSGTFVSASEDKTGVLEFIEKKIARVTMIPRSHGEPFNVLRYELGQRYNSHYDVFNPAEYGPQKSQRIASFLLYLSDVEEGGETMFPFENGLHMDGSYDYKECIGLKVKPRRGDGLLFYSVFPNGTIDQTSLHGSCAVIKGQKWVATKWIRDQDQDMQ</sequence>
<dbReference type="GO" id="GO:0005789">
    <property type="term" value="C:endoplasmic reticulum membrane"/>
    <property type="evidence" value="ECO:0007669"/>
    <property type="project" value="UniProtKB-SubCell"/>
</dbReference>
<keyword evidence="9" id="KW-1133">Transmembrane helix</keyword>
<evidence type="ECO:0000256" key="2">
    <source>
        <dbReference type="ARBA" id="ARBA00004648"/>
    </source>
</evidence>
<evidence type="ECO:0000256" key="14">
    <source>
        <dbReference type="ARBA" id="ARBA00049169"/>
    </source>
</evidence>
<keyword evidence="11" id="KW-0408">Iron</keyword>
<protein>
    <recommendedName>
        <fullName evidence="4">procollagen-proline 4-dioxygenase</fullName>
        <ecNumber evidence="4">1.14.11.2</ecNumber>
    </recommendedName>
</protein>
<comment type="cofactor">
    <cofactor evidence="1">
        <name>L-ascorbate</name>
        <dbReference type="ChEBI" id="CHEBI:38290"/>
    </cofactor>
</comment>
<organism evidence="16 17">
    <name type="scientific">Aristolochia fimbriata</name>
    <name type="common">White veined hardy Dutchman's pipe vine</name>
    <dbReference type="NCBI Taxonomy" id="158543"/>
    <lineage>
        <taxon>Eukaryota</taxon>
        <taxon>Viridiplantae</taxon>
        <taxon>Streptophyta</taxon>
        <taxon>Embryophyta</taxon>
        <taxon>Tracheophyta</taxon>
        <taxon>Spermatophyta</taxon>
        <taxon>Magnoliopsida</taxon>
        <taxon>Magnoliidae</taxon>
        <taxon>Piperales</taxon>
        <taxon>Aristolochiaceae</taxon>
        <taxon>Aristolochia</taxon>
    </lineage>
</organism>
<evidence type="ECO:0000256" key="9">
    <source>
        <dbReference type="ARBA" id="ARBA00022989"/>
    </source>
</evidence>
<evidence type="ECO:0000256" key="7">
    <source>
        <dbReference type="ARBA" id="ARBA00022964"/>
    </source>
</evidence>
<dbReference type="FunFam" id="2.60.120.620:FF:000002">
    <property type="entry name" value="Prolyl 4-hydroxylase 4"/>
    <property type="match status" value="1"/>
</dbReference>
<dbReference type="InterPro" id="IPR044862">
    <property type="entry name" value="Pro_4_hyd_alph_FE2OG_OXY"/>
</dbReference>
<reference evidence="16 17" key="1">
    <citation type="submission" date="2021-07" db="EMBL/GenBank/DDBJ databases">
        <title>The Aristolochia fimbriata genome: insights into angiosperm evolution, floral development and chemical biosynthesis.</title>
        <authorList>
            <person name="Jiao Y."/>
        </authorList>
    </citation>
    <scope>NUCLEOTIDE SEQUENCE [LARGE SCALE GENOMIC DNA]</scope>
    <source>
        <strain evidence="16">IBCAS-2021</strain>
        <tissue evidence="16">Leaf</tissue>
    </source>
</reference>
<dbReference type="EMBL" id="JAINDJ010000008">
    <property type="protein sequence ID" value="KAG9440214.1"/>
    <property type="molecule type" value="Genomic_DNA"/>
</dbReference>
<evidence type="ECO:0000256" key="4">
    <source>
        <dbReference type="ARBA" id="ARBA00012269"/>
    </source>
</evidence>
<accession>A0AAV7DW48</accession>
<keyword evidence="13" id="KW-0325">Glycoprotein</keyword>
<comment type="similarity">
    <text evidence="3">Belongs to the P4HA family.</text>
</comment>
<dbReference type="InterPro" id="IPR006620">
    <property type="entry name" value="Pro_4_hyd_alph"/>
</dbReference>
<dbReference type="GO" id="GO:0031418">
    <property type="term" value="F:L-ascorbic acid binding"/>
    <property type="evidence" value="ECO:0007669"/>
    <property type="project" value="InterPro"/>
</dbReference>
<comment type="catalytic activity">
    <reaction evidence="14">
        <text>L-prolyl-[collagen] + 2-oxoglutarate + O2 = trans-4-hydroxy-L-prolyl-[collagen] + succinate + CO2</text>
        <dbReference type="Rhea" id="RHEA:18945"/>
        <dbReference type="Rhea" id="RHEA-COMP:11676"/>
        <dbReference type="Rhea" id="RHEA-COMP:11680"/>
        <dbReference type="ChEBI" id="CHEBI:15379"/>
        <dbReference type="ChEBI" id="CHEBI:16526"/>
        <dbReference type="ChEBI" id="CHEBI:16810"/>
        <dbReference type="ChEBI" id="CHEBI:30031"/>
        <dbReference type="ChEBI" id="CHEBI:50342"/>
        <dbReference type="ChEBI" id="CHEBI:61965"/>
        <dbReference type="EC" id="1.14.11.2"/>
    </reaction>
</comment>
<dbReference type="Gene3D" id="2.60.120.620">
    <property type="entry name" value="q2cbj1_9rhob like domain"/>
    <property type="match status" value="1"/>
</dbReference>
<dbReference type="InterPro" id="IPR045054">
    <property type="entry name" value="P4HA-like"/>
</dbReference>
<evidence type="ECO:0000313" key="16">
    <source>
        <dbReference type="EMBL" id="KAG9440214.1"/>
    </source>
</evidence>
<keyword evidence="7" id="KW-0223">Dioxygenase</keyword>
<evidence type="ECO:0000256" key="10">
    <source>
        <dbReference type="ARBA" id="ARBA00023002"/>
    </source>
</evidence>
<keyword evidence="6" id="KW-0479">Metal-binding</keyword>
<evidence type="ECO:0000256" key="11">
    <source>
        <dbReference type="ARBA" id="ARBA00023004"/>
    </source>
</evidence>
<evidence type="ECO:0000256" key="3">
    <source>
        <dbReference type="ARBA" id="ARBA00006511"/>
    </source>
</evidence>
<keyword evidence="5" id="KW-0812">Transmembrane</keyword>
<feature type="domain" description="Fe2OG dioxygenase" evidence="15">
    <location>
        <begin position="167"/>
        <end position="287"/>
    </location>
</feature>
<keyword evidence="8" id="KW-0735">Signal-anchor</keyword>
<evidence type="ECO:0000256" key="8">
    <source>
        <dbReference type="ARBA" id="ARBA00022968"/>
    </source>
</evidence>
<keyword evidence="17" id="KW-1185">Reference proteome</keyword>
<dbReference type="GO" id="GO:0005506">
    <property type="term" value="F:iron ion binding"/>
    <property type="evidence" value="ECO:0007669"/>
    <property type="project" value="InterPro"/>
</dbReference>
<evidence type="ECO:0000256" key="6">
    <source>
        <dbReference type="ARBA" id="ARBA00022723"/>
    </source>
</evidence>
<evidence type="ECO:0000256" key="13">
    <source>
        <dbReference type="ARBA" id="ARBA00023180"/>
    </source>
</evidence>
<keyword evidence="12" id="KW-0472">Membrane</keyword>
<evidence type="ECO:0000313" key="17">
    <source>
        <dbReference type="Proteomes" id="UP000825729"/>
    </source>
</evidence>
<evidence type="ECO:0000259" key="15">
    <source>
        <dbReference type="PROSITE" id="PS51471"/>
    </source>
</evidence>
<comment type="subcellular location">
    <subcellularLocation>
        <location evidence="2">Endoplasmic reticulum membrane</location>
        <topology evidence="2">Single-pass type II membrane protein</topology>
    </subcellularLocation>
</comment>
<evidence type="ECO:0000256" key="5">
    <source>
        <dbReference type="ARBA" id="ARBA00022692"/>
    </source>
</evidence>
<dbReference type="Pfam" id="PF13640">
    <property type="entry name" value="2OG-FeII_Oxy_3"/>
    <property type="match status" value="1"/>
</dbReference>
<keyword evidence="10" id="KW-0560">Oxidoreductase</keyword>
<dbReference type="Proteomes" id="UP000825729">
    <property type="component" value="Unassembled WGS sequence"/>
</dbReference>
<dbReference type="GO" id="GO:0004656">
    <property type="term" value="F:procollagen-proline 4-dioxygenase activity"/>
    <property type="evidence" value="ECO:0007669"/>
    <property type="project" value="UniProtKB-EC"/>
</dbReference>